<evidence type="ECO:0000313" key="12">
    <source>
        <dbReference type="EMBL" id="CAG4634787.1"/>
    </source>
</evidence>
<keyword evidence="3" id="KW-0677">Repeat</keyword>
<evidence type="ECO:0000256" key="10">
    <source>
        <dbReference type="PROSITE-ProRule" id="PRU00134"/>
    </source>
</evidence>
<keyword evidence="2" id="KW-0479">Metal-binding</keyword>
<dbReference type="SUPFAM" id="SSF48403">
    <property type="entry name" value="Ankyrin repeat"/>
    <property type="match status" value="1"/>
</dbReference>
<dbReference type="AlphaFoldDB" id="A0A9N6WNX6"/>
<evidence type="ECO:0000256" key="2">
    <source>
        <dbReference type="ARBA" id="ARBA00022723"/>
    </source>
</evidence>
<dbReference type="PROSITE" id="PS50297">
    <property type="entry name" value="ANK_REP_REGION"/>
    <property type="match status" value="1"/>
</dbReference>
<dbReference type="GO" id="GO:0005929">
    <property type="term" value="C:cilium"/>
    <property type="evidence" value="ECO:0007669"/>
    <property type="project" value="UniProtKB-SubCell"/>
</dbReference>
<dbReference type="Gene3D" id="1.25.40.20">
    <property type="entry name" value="Ankyrin repeat-containing domain"/>
    <property type="match status" value="1"/>
</dbReference>
<dbReference type="SUPFAM" id="SSF144232">
    <property type="entry name" value="HIT/MYND zinc finger-like"/>
    <property type="match status" value="1"/>
</dbReference>
<dbReference type="InterPro" id="IPR002110">
    <property type="entry name" value="Ankyrin_rpt"/>
</dbReference>
<evidence type="ECO:0000256" key="7">
    <source>
        <dbReference type="ARBA" id="ARBA00023069"/>
    </source>
</evidence>
<dbReference type="EMBL" id="OC978132">
    <property type="protein sequence ID" value="CAG4634787.1"/>
    <property type="molecule type" value="Genomic_DNA"/>
</dbReference>
<dbReference type="SMART" id="SM00248">
    <property type="entry name" value="ANK"/>
    <property type="match status" value="2"/>
</dbReference>
<keyword evidence="6 9" id="KW-0040">ANK repeat</keyword>
<dbReference type="Pfam" id="PF12796">
    <property type="entry name" value="Ank_2"/>
    <property type="match status" value="1"/>
</dbReference>
<dbReference type="InterPro" id="IPR036770">
    <property type="entry name" value="Ankyrin_rpt-contain_sf"/>
</dbReference>
<dbReference type="PROSITE" id="PS50088">
    <property type="entry name" value="ANK_REPEAT"/>
    <property type="match status" value="2"/>
</dbReference>
<reference evidence="12" key="1">
    <citation type="submission" date="2021-04" db="EMBL/GenBank/DDBJ databases">
        <authorList>
            <person name="Cornetti L."/>
        </authorList>
    </citation>
    <scope>NUCLEOTIDE SEQUENCE</scope>
</reference>
<dbReference type="InterPro" id="IPR052452">
    <property type="entry name" value="Ankyrin-MYND_dom_contain_2"/>
</dbReference>
<comment type="subcellular location">
    <subcellularLocation>
        <location evidence="1">Cell projection</location>
        <location evidence="1">Cilium</location>
    </subcellularLocation>
</comment>
<feature type="domain" description="MYND-type" evidence="11">
    <location>
        <begin position="272"/>
        <end position="309"/>
    </location>
</feature>
<dbReference type="InterPro" id="IPR002893">
    <property type="entry name" value="Znf_MYND"/>
</dbReference>
<dbReference type="PANTHER" id="PTHR24150:SF8">
    <property type="entry name" value="ANKYRIN REPEAT AND MYND DOMAIN-CONTAINING PROTEIN 2"/>
    <property type="match status" value="1"/>
</dbReference>
<dbReference type="Pfam" id="PF01753">
    <property type="entry name" value="zf-MYND"/>
    <property type="match status" value="1"/>
</dbReference>
<keyword evidence="7" id="KW-0969">Cilium</keyword>
<organism evidence="12">
    <name type="scientific">Alona affinis</name>
    <dbReference type="NCBI Taxonomy" id="381656"/>
    <lineage>
        <taxon>Eukaryota</taxon>
        <taxon>Metazoa</taxon>
        <taxon>Ecdysozoa</taxon>
        <taxon>Arthropoda</taxon>
        <taxon>Crustacea</taxon>
        <taxon>Branchiopoda</taxon>
        <taxon>Diplostraca</taxon>
        <taxon>Cladocera</taxon>
        <taxon>Anomopoda</taxon>
        <taxon>Chydoridae</taxon>
        <taxon>Alona</taxon>
    </lineage>
</organism>
<dbReference type="GO" id="GO:0008270">
    <property type="term" value="F:zinc ion binding"/>
    <property type="evidence" value="ECO:0007669"/>
    <property type="project" value="UniProtKB-KW"/>
</dbReference>
<gene>
    <name evidence="12" type="primary">EOG090X06BA</name>
</gene>
<evidence type="ECO:0000256" key="9">
    <source>
        <dbReference type="PROSITE-ProRule" id="PRU00023"/>
    </source>
</evidence>
<evidence type="ECO:0000256" key="6">
    <source>
        <dbReference type="ARBA" id="ARBA00023043"/>
    </source>
</evidence>
<protein>
    <submittedName>
        <fullName evidence="12">EOG090X06BA</fullName>
    </submittedName>
</protein>
<proteinExistence type="predicted"/>
<dbReference type="PROSITE" id="PS50865">
    <property type="entry name" value="ZF_MYND_2"/>
    <property type="match status" value="1"/>
</dbReference>
<keyword evidence="4 10" id="KW-0863">Zinc-finger</keyword>
<keyword evidence="8" id="KW-0966">Cell projection</keyword>
<evidence type="ECO:0000256" key="5">
    <source>
        <dbReference type="ARBA" id="ARBA00022833"/>
    </source>
</evidence>
<feature type="repeat" description="ANK" evidence="9">
    <location>
        <begin position="40"/>
        <end position="72"/>
    </location>
</feature>
<evidence type="ECO:0000259" key="11">
    <source>
        <dbReference type="PROSITE" id="PS50865"/>
    </source>
</evidence>
<dbReference type="PROSITE" id="PS01360">
    <property type="entry name" value="ZF_MYND_1"/>
    <property type="match status" value="1"/>
</dbReference>
<evidence type="ECO:0000256" key="3">
    <source>
        <dbReference type="ARBA" id="ARBA00022737"/>
    </source>
</evidence>
<dbReference type="Gene3D" id="6.10.140.2220">
    <property type="match status" value="1"/>
</dbReference>
<evidence type="ECO:0000256" key="1">
    <source>
        <dbReference type="ARBA" id="ARBA00004138"/>
    </source>
</evidence>
<name>A0A9N6WNX6_9CRUS</name>
<keyword evidence="5" id="KW-0862">Zinc</keyword>
<evidence type="ECO:0000256" key="4">
    <source>
        <dbReference type="ARBA" id="ARBA00022771"/>
    </source>
</evidence>
<feature type="repeat" description="ANK" evidence="9">
    <location>
        <begin position="74"/>
        <end position="106"/>
    </location>
</feature>
<dbReference type="PANTHER" id="PTHR24150">
    <property type="entry name" value="ANKYRIN REPEAT AND MYND DOMAIN-CONTAINING PROTEIN 2"/>
    <property type="match status" value="1"/>
</dbReference>
<evidence type="ECO:0000256" key="8">
    <source>
        <dbReference type="ARBA" id="ARBA00023273"/>
    </source>
</evidence>
<accession>A0A9N6WNX6</accession>
<sequence>MTVDKEVFNQAVEKINSNDCAGLQEILKTHNIQVDSEDSSGMTLLQHSAFKGKKEMCQLLLDLGANPNGGHHEHKYSALHFGALSGNADICQQLLQYGAIPDAVNSVGRTAPQMAAFVNLHPVHLLFTLRKLPLLLDNLAKVKEVLELLRDSQMKRNREANEILSLKYHCLCFLVASLAKEQKQHSDKSPSELAIQYAKLFLKCKTKDGFPEYLDNFIRESIRTFPFKETTIFRQLVMSLTKTKKSADSPLALSLLNSAINGQRGFTDDNSCATCGEEKVPHKCASCKSVQYCDRDCQKLHWPFHKKECESLVKQMKKMDVNKDHAAAASASASQ</sequence>